<sequence>MVRRMRRAALGCAAIALAAGMVASGPAYAQSAAARSTTVTVKADAPGARIDRRIFSQFAEHLGTGIYGGIWVGANSRIPNTRGYRNDVVAALRNLKVPVVRWPGGCFADEYHWREGIGPRNQRPTKVNTHWGGVTEPNSFGTHEFMDFAELIGAEAYVSGNVGNGTPQEMAEWVEYMTAPAGSLADLRAKNGRKQPWKLPFFGLGNELWGCGGNMTAEYAADLTRRYGTFVKAPQGTKIEKIASGANSVDYNWTEVMMREAGKTVDGIGVHYYTVPGTWEKKGPATNFSEEDYARTISKTLLMDELVRKHSAIMDKYDPAKRVNLAVDEWGTWYDVEPGTNPGFLYQQNTMRDAIVAALNINIFTHYADRVRMTNIAQMVNVLQAMILTDGPRMVLTPTYHVFEMYKGFQDATALPVEVASPWYNKEQFTVPAVSATAARDSTGAILIALVNVDPNQPASVSVDLGSATASVAEGRVLAGANIGAHNSFDAPTQVQPAPFTGAQIAGNRLSATLPAGSVVVLKLR</sequence>
<dbReference type="RefSeq" id="WP_106511685.1">
    <property type="nucleotide sequence ID" value="NZ_PXYI01000001.1"/>
</dbReference>
<dbReference type="InterPro" id="IPR055235">
    <property type="entry name" value="ASD1_cat"/>
</dbReference>
<evidence type="ECO:0000256" key="2">
    <source>
        <dbReference type="ARBA" id="ARBA00007186"/>
    </source>
</evidence>
<keyword evidence="6" id="KW-0119">Carbohydrate metabolism</keyword>
<dbReference type="Pfam" id="PF06964">
    <property type="entry name" value="Alpha-L-AF_C"/>
    <property type="match status" value="1"/>
</dbReference>
<dbReference type="AlphaFoldDB" id="A0A2P7R0E1"/>
<dbReference type="SMART" id="SM00813">
    <property type="entry name" value="Alpha-L-AF_C"/>
    <property type="match status" value="1"/>
</dbReference>
<dbReference type="Gene3D" id="3.20.20.80">
    <property type="entry name" value="Glycosidases"/>
    <property type="match status" value="1"/>
</dbReference>
<dbReference type="EMBL" id="PXYI01000001">
    <property type="protein sequence ID" value="PSJ43666.1"/>
    <property type="molecule type" value="Genomic_DNA"/>
</dbReference>
<evidence type="ECO:0000313" key="10">
    <source>
        <dbReference type="EMBL" id="PSJ43666.1"/>
    </source>
</evidence>
<gene>
    <name evidence="10" type="ORF">C7I55_04040</name>
</gene>
<dbReference type="OrthoDB" id="9758333at2"/>
<keyword evidence="11" id="KW-1185">Reference proteome</keyword>
<evidence type="ECO:0000256" key="4">
    <source>
        <dbReference type="ARBA" id="ARBA00012670"/>
    </source>
</evidence>
<evidence type="ECO:0000259" key="9">
    <source>
        <dbReference type="SMART" id="SM00813"/>
    </source>
</evidence>
<keyword evidence="8" id="KW-0732">Signal</keyword>
<dbReference type="PANTHER" id="PTHR43576:SF2">
    <property type="entry name" value="INTRACELLULAR EXO-ALPHA-L-ARABINOFURANOSIDASE 2"/>
    <property type="match status" value="1"/>
</dbReference>
<dbReference type="EC" id="3.2.1.55" evidence="4"/>
<comment type="similarity">
    <text evidence="2">Belongs to the glycosyl hydrolase 51 family.</text>
</comment>
<dbReference type="InterPro" id="IPR006311">
    <property type="entry name" value="TAT_signal"/>
</dbReference>
<comment type="caution">
    <text evidence="10">The sequence shown here is derived from an EMBL/GenBank/DDBJ whole genome shotgun (WGS) entry which is preliminary data.</text>
</comment>
<accession>A0A2P7R0E1</accession>
<evidence type="ECO:0000256" key="6">
    <source>
        <dbReference type="ARBA" id="ARBA00023277"/>
    </source>
</evidence>
<evidence type="ECO:0000256" key="3">
    <source>
        <dbReference type="ARBA" id="ARBA00011165"/>
    </source>
</evidence>
<keyword evidence="7" id="KW-0326">Glycosidase</keyword>
<dbReference type="GO" id="GO:0000272">
    <property type="term" value="P:polysaccharide catabolic process"/>
    <property type="evidence" value="ECO:0007669"/>
    <property type="project" value="TreeGrafter"/>
</dbReference>
<dbReference type="GO" id="GO:0046556">
    <property type="term" value="F:alpha-L-arabinofuranosidase activity"/>
    <property type="evidence" value="ECO:0007669"/>
    <property type="project" value="UniProtKB-EC"/>
</dbReference>
<comment type="catalytic activity">
    <reaction evidence="1">
        <text>Hydrolysis of terminal non-reducing alpha-L-arabinofuranoside residues in alpha-L-arabinosides.</text>
        <dbReference type="EC" id="3.2.1.55"/>
    </reaction>
</comment>
<evidence type="ECO:0000313" key="11">
    <source>
        <dbReference type="Proteomes" id="UP000241167"/>
    </source>
</evidence>
<proteinExistence type="inferred from homology"/>
<evidence type="ECO:0000256" key="7">
    <source>
        <dbReference type="ARBA" id="ARBA00023295"/>
    </source>
</evidence>
<reference evidence="10 11" key="1">
    <citation type="submission" date="2018-03" db="EMBL/GenBank/DDBJ databases">
        <title>The draft genome of Sphingosinicella sp. GL-C-18.</title>
        <authorList>
            <person name="Liu L."/>
            <person name="Li L."/>
            <person name="Liang L."/>
            <person name="Zhang X."/>
            <person name="Wang T."/>
        </authorList>
    </citation>
    <scope>NUCLEOTIDE SEQUENCE [LARGE SCALE GENOMIC DNA]</scope>
    <source>
        <strain evidence="10 11">GL-C-18</strain>
    </source>
</reference>
<dbReference type="Gene3D" id="2.60.40.1180">
    <property type="entry name" value="Golgi alpha-mannosidase II"/>
    <property type="match status" value="1"/>
</dbReference>
<comment type="subunit">
    <text evidence="3">Homohexamer; trimer of dimers.</text>
</comment>
<feature type="domain" description="Alpha-L-arabinofuranosidase C-terminal" evidence="9">
    <location>
        <begin position="328"/>
        <end position="518"/>
    </location>
</feature>
<dbReference type="SUPFAM" id="SSF51011">
    <property type="entry name" value="Glycosyl hydrolase domain"/>
    <property type="match status" value="1"/>
</dbReference>
<feature type="chain" id="PRO_5015197425" description="non-reducing end alpha-L-arabinofuranosidase" evidence="8">
    <location>
        <begin position="30"/>
        <end position="525"/>
    </location>
</feature>
<dbReference type="PROSITE" id="PS51318">
    <property type="entry name" value="TAT"/>
    <property type="match status" value="1"/>
</dbReference>
<dbReference type="InterPro" id="IPR010720">
    <property type="entry name" value="Alpha-L-AF_C"/>
</dbReference>
<keyword evidence="5" id="KW-0378">Hydrolase</keyword>
<dbReference type="InterPro" id="IPR017853">
    <property type="entry name" value="GH"/>
</dbReference>
<dbReference type="PANTHER" id="PTHR43576">
    <property type="entry name" value="ALPHA-L-ARABINOFURANOSIDASE C-RELATED"/>
    <property type="match status" value="1"/>
</dbReference>
<evidence type="ECO:0000256" key="1">
    <source>
        <dbReference type="ARBA" id="ARBA00001462"/>
    </source>
</evidence>
<dbReference type="SUPFAM" id="SSF51445">
    <property type="entry name" value="(Trans)glycosidases"/>
    <property type="match status" value="1"/>
</dbReference>
<feature type="signal peptide" evidence="8">
    <location>
        <begin position="1"/>
        <end position="29"/>
    </location>
</feature>
<evidence type="ECO:0000256" key="5">
    <source>
        <dbReference type="ARBA" id="ARBA00022801"/>
    </source>
</evidence>
<dbReference type="Proteomes" id="UP000241167">
    <property type="component" value="Unassembled WGS sequence"/>
</dbReference>
<protein>
    <recommendedName>
        <fullName evidence="4">non-reducing end alpha-L-arabinofuranosidase</fullName>
        <ecNumber evidence="4">3.2.1.55</ecNumber>
    </recommendedName>
</protein>
<name>A0A2P7R0E1_9SPHN</name>
<evidence type="ECO:0000256" key="8">
    <source>
        <dbReference type="SAM" id="SignalP"/>
    </source>
</evidence>
<organism evidence="10 11">
    <name type="scientific">Allosphingosinicella deserti</name>
    <dbReference type="NCBI Taxonomy" id="2116704"/>
    <lineage>
        <taxon>Bacteria</taxon>
        <taxon>Pseudomonadati</taxon>
        <taxon>Pseudomonadota</taxon>
        <taxon>Alphaproteobacteria</taxon>
        <taxon>Sphingomonadales</taxon>
        <taxon>Sphingomonadaceae</taxon>
        <taxon>Allosphingosinicella</taxon>
    </lineage>
</organism>
<dbReference type="GO" id="GO:0046373">
    <property type="term" value="P:L-arabinose metabolic process"/>
    <property type="evidence" value="ECO:0007669"/>
    <property type="project" value="InterPro"/>
</dbReference>
<dbReference type="InterPro" id="IPR013780">
    <property type="entry name" value="Glyco_hydro_b"/>
</dbReference>
<dbReference type="Pfam" id="PF22848">
    <property type="entry name" value="ASD1_dom"/>
    <property type="match status" value="1"/>
</dbReference>